<name>A0A2A9P6F6_OPHUN</name>
<dbReference type="EMBL" id="LAZP02000457">
    <property type="protein sequence ID" value="PFH57095.1"/>
    <property type="molecule type" value="Genomic_DNA"/>
</dbReference>
<feature type="region of interest" description="Disordered" evidence="1">
    <location>
        <begin position="514"/>
        <end position="604"/>
    </location>
</feature>
<organism evidence="3 4">
    <name type="scientific">Ophiocordyceps unilateralis</name>
    <name type="common">Zombie-ant fungus</name>
    <name type="synonym">Torrubia unilateralis</name>
    <dbReference type="NCBI Taxonomy" id="268505"/>
    <lineage>
        <taxon>Eukaryota</taxon>
        <taxon>Fungi</taxon>
        <taxon>Dikarya</taxon>
        <taxon>Ascomycota</taxon>
        <taxon>Pezizomycotina</taxon>
        <taxon>Sordariomycetes</taxon>
        <taxon>Hypocreomycetidae</taxon>
        <taxon>Hypocreales</taxon>
        <taxon>Ophiocordycipitaceae</taxon>
        <taxon>Ophiocordyceps</taxon>
    </lineage>
</organism>
<feature type="compositionally biased region" description="Acidic residues" evidence="1">
    <location>
        <begin position="595"/>
        <end position="604"/>
    </location>
</feature>
<evidence type="ECO:0000256" key="2">
    <source>
        <dbReference type="SAM" id="SignalP"/>
    </source>
</evidence>
<dbReference type="Proteomes" id="UP000037136">
    <property type="component" value="Unassembled WGS sequence"/>
</dbReference>
<feature type="compositionally biased region" description="Basic and acidic residues" evidence="1">
    <location>
        <begin position="516"/>
        <end position="526"/>
    </location>
</feature>
<reference evidence="3 4" key="2">
    <citation type="journal article" date="2017" name="Sci. Rep.">
        <title>Ant-infecting Ophiocordyceps genomes reveal a high diversity of potential behavioral manipulation genes and a possible major role for enterotoxins.</title>
        <authorList>
            <person name="de Bekker C."/>
            <person name="Ohm R.A."/>
            <person name="Evans H.C."/>
            <person name="Brachmann A."/>
            <person name="Hughes D.P."/>
        </authorList>
    </citation>
    <scope>NUCLEOTIDE SEQUENCE [LARGE SCALE GENOMIC DNA]</scope>
    <source>
        <strain evidence="3 4">SC16a</strain>
    </source>
</reference>
<evidence type="ECO:0000313" key="4">
    <source>
        <dbReference type="Proteomes" id="UP000037136"/>
    </source>
</evidence>
<comment type="caution">
    <text evidence="3">The sequence shown here is derived from an EMBL/GenBank/DDBJ whole genome shotgun (WGS) entry which is preliminary data.</text>
</comment>
<evidence type="ECO:0000256" key="1">
    <source>
        <dbReference type="SAM" id="MobiDB-lite"/>
    </source>
</evidence>
<feature type="compositionally biased region" description="Low complexity" evidence="1">
    <location>
        <begin position="438"/>
        <end position="458"/>
    </location>
</feature>
<feature type="chain" id="PRO_5013174087" description="Extracellular membrane protein CFEM domain-containing protein" evidence="2">
    <location>
        <begin position="23"/>
        <end position="604"/>
    </location>
</feature>
<gene>
    <name evidence="3" type="ORF">XA68_15513</name>
</gene>
<reference evidence="3 4" key="1">
    <citation type="journal article" date="2015" name="BMC Genomics">
        <title>Gene expression during zombie ant biting behavior reflects the complexity underlying fungal parasitic behavioral manipulation.</title>
        <authorList>
            <person name="de Bekker C."/>
            <person name="Ohm R.A."/>
            <person name="Loreto R.G."/>
            <person name="Sebastian A."/>
            <person name="Albert I."/>
            <person name="Merrow M."/>
            <person name="Brachmann A."/>
            <person name="Hughes D.P."/>
        </authorList>
    </citation>
    <scope>NUCLEOTIDE SEQUENCE [LARGE SCALE GENOMIC DNA]</scope>
    <source>
        <strain evidence="3 4">SC16a</strain>
    </source>
</reference>
<feature type="compositionally biased region" description="Basic and acidic residues" evidence="1">
    <location>
        <begin position="561"/>
        <end position="579"/>
    </location>
</feature>
<proteinExistence type="predicted"/>
<keyword evidence="4" id="KW-1185">Reference proteome</keyword>
<protein>
    <recommendedName>
        <fullName evidence="5">Extracellular membrane protein CFEM domain-containing protein</fullName>
    </recommendedName>
</protein>
<feature type="region of interest" description="Disordered" evidence="1">
    <location>
        <begin position="417"/>
        <end position="458"/>
    </location>
</feature>
<evidence type="ECO:0000313" key="3">
    <source>
        <dbReference type="EMBL" id="PFH57095.1"/>
    </source>
</evidence>
<sequence>MSNLSYIGLLVLLSSILANASSQRDPCLAGMRYLFKRNTKKACYGFSKGNMTEAGLEGLCSVKGGRFSADKCSTTKSVLSANCGTSLQAITSSCQVRYPELKYPYCVDDGCYLEMMSRFNNDIEATCDEILDDDDDGMTVQRYTSYLSSGCRSEAAKVKSVCQCVRPRERKMEYDEKLCLGSIQAQFGQDTDAACYQMLTDSQILATYKSSFVDGCGEDDEMIRMACKWSNKLLGYSKCLDKSCYRGLTETFSPEQIPDICSAMRDGTLTQRELKARPNLARKCGGRLEELQSACFCLYPAERYPQCGHDDCFRGLASDWGEDIEKNCGAVLTRNFTDQSEPECKNELEGLIQESKWLGLRTYAYDQCGKSQAKLENACRCVLGKMEETKAVNSTATAVVSMSSVVTTTTTTITTTMPTAAATTTRRPPYRPRKKSWSSTITTTTAAHTSSTSSRRTSSFGLFTKPALTTKTTSPEAFAFVSATSASAYTSASASSASPSSSVAWESTEVEATGYDGRKSAKDDSKAPVSPAVVPDPVPDPNPFLKTATTVPNDTLRAWNKSRETQKVEKEDAPIDESRTSSTQPIDVYPGKVEEYDDPLVCDM</sequence>
<keyword evidence="2" id="KW-0732">Signal</keyword>
<dbReference type="OrthoDB" id="4914693at2759"/>
<feature type="signal peptide" evidence="2">
    <location>
        <begin position="1"/>
        <end position="22"/>
    </location>
</feature>
<accession>A0A2A9P6F6</accession>
<evidence type="ECO:0008006" key="5">
    <source>
        <dbReference type="Google" id="ProtNLM"/>
    </source>
</evidence>
<dbReference type="AlphaFoldDB" id="A0A2A9P6F6"/>